<reference evidence="6 7" key="1">
    <citation type="journal article" date="2016" name="Sci. Rep.">
        <title>Complete genome sequence and transcriptomic analysis of a novel marine strain Bacillus weihaiensis reveals the mechanism of brown algae degradation.</title>
        <authorList>
            <person name="Zhu Y."/>
            <person name="Chen P."/>
            <person name="Bao Y."/>
            <person name="Men Y."/>
            <person name="Zeng Y."/>
            <person name="Yang J."/>
            <person name="Sun J."/>
            <person name="Sun Y."/>
        </authorList>
    </citation>
    <scope>NUCLEOTIDE SEQUENCE [LARGE SCALE GENOMIC DNA]</scope>
    <source>
        <strain evidence="6 7">Alg07</strain>
    </source>
</reference>
<gene>
    <name evidence="6" type="ORF">A9C19_20125</name>
</gene>
<dbReference type="InterPro" id="IPR050570">
    <property type="entry name" value="Cell_wall_metabolism_enzyme"/>
</dbReference>
<accession>A0A1L3MXX1</accession>
<dbReference type="InterPro" id="IPR016047">
    <property type="entry name" value="M23ase_b-sheet_dom"/>
</dbReference>
<dbReference type="OrthoDB" id="9805070at2"/>
<protein>
    <submittedName>
        <fullName evidence="6">Peptidase M23</fullName>
    </submittedName>
</protein>
<dbReference type="EMBL" id="CP016020">
    <property type="protein sequence ID" value="APH07191.1"/>
    <property type="molecule type" value="Genomic_DNA"/>
</dbReference>
<dbReference type="Pfam" id="PF07501">
    <property type="entry name" value="G5"/>
    <property type="match status" value="1"/>
</dbReference>
<dbReference type="Pfam" id="PF01551">
    <property type="entry name" value="Peptidase_M23"/>
    <property type="match status" value="1"/>
</dbReference>
<evidence type="ECO:0000259" key="5">
    <source>
        <dbReference type="PROSITE" id="PS51782"/>
    </source>
</evidence>
<organism evidence="6 7">
    <name type="scientific">Bacillus weihaiensis</name>
    <dbReference type="NCBI Taxonomy" id="1547283"/>
    <lineage>
        <taxon>Bacteria</taxon>
        <taxon>Bacillati</taxon>
        <taxon>Bacillota</taxon>
        <taxon>Bacilli</taxon>
        <taxon>Bacillales</taxon>
        <taxon>Bacillaceae</taxon>
        <taxon>Bacillus</taxon>
    </lineage>
</organism>
<dbReference type="Proteomes" id="UP000181936">
    <property type="component" value="Chromosome"/>
</dbReference>
<feature type="domain" description="G5" evidence="4">
    <location>
        <begin position="266"/>
        <end position="347"/>
    </location>
</feature>
<proteinExistence type="predicted"/>
<dbReference type="PANTHER" id="PTHR21666:SF270">
    <property type="entry name" value="MUREIN HYDROLASE ACTIVATOR ENVC"/>
    <property type="match status" value="1"/>
</dbReference>
<dbReference type="Gene3D" id="2.20.230.10">
    <property type="entry name" value="Resuscitation-promoting factor rpfb"/>
    <property type="match status" value="1"/>
</dbReference>
<evidence type="ECO:0000313" key="7">
    <source>
        <dbReference type="Proteomes" id="UP000181936"/>
    </source>
</evidence>
<keyword evidence="7" id="KW-1185">Reference proteome</keyword>
<dbReference type="InterPro" id="IPR011055">
    <property type="entry name" value="Dup_hybrid_motif"/>
</dbReference>
<dbReference type="Gene3D" id="3.10.350.10">
    <property type="entry name" value="LysM domain"/>
    <property type="match status" value="1"/>
</dbReference>
<dbReference type="PROSITE" id="PS51782">
    <property type="entry name" value="LYSM"/>
    <property type="match status" value="1"/>
</dbReference>
<sequence length="474" mass="52385">MGNVLPQSKSLFKNITICLSLATAVTVGANSVAAEDSLTTVYHVYLDSEYMGSVNDQTVIDDVTKTKITNKNKTYEDLRLTVEDLEIIPEKMFRPVYNNDLTVSKLMQELDVVVEATELTLNGEPIAYFKDNEDAQAVLEQYKQLYIPESDLVEWNDIQSITSEELPALKENESRLLDVSLTEKVSLEEEKVSPKKILTVEQGVNLLKKGTLADAKYEVEEQDVLGSIAKKHELTLKQLLELNPGMSEDTLIKPGDLLNVTVFKPYTKVKVTEEELKKESIAFETEIKEDSSLPKGEKKTTQEGQNGEKLIHYVIEKENGTEISRTTKEENVVKEPVKEVIVKGTKVIPSRGTGSLAWPAVGGYVSSHLGQRWGKLHKGIDIARPSDRTIKAADNGTVVSAGYDGGYGNKVVINHNNGIKTVYAHLDSISVTVGQVVSQGQKIGVMGKTGNSTGVHLHFEVYENGNLKNPMDYL</sequence>
<keyword evidence="1 3" id="KW-0732">Signal</keyword>
<name>A0A1L3MXX1_9BACI</name>
<feature type="region of interest" description="Disordered" evidence="2">
    <location>
        <begin position="287"/>
        <end position="307"/>
    </location>
</feature>
<dbReference type="GO" id="GO:0004222">
    <property type="term" value="F:metalloendopeptidase activity"/>
    <property type="evidence" value="ECO:0007669"/>
    <property type="project" value="TreeGrafter"/>
</dbReference>
<dbReference type="Gene3D" id="2.70.70.10">
    <property type="entry name" value="Glucose Permease (Domain IIA)"/>
    <property type="match status" value="1"/>
</dbReference>
<dbReference type="SUPFAM" id="SSF54106">
    <property type="entry name" value="LysM domain"/>
    <property type="match status" value="1"/>
</dbReference>
<dbReference type="InterPro" id="IPR018392">
    <property type="entry name" value="LysM"/>
</dbReference>
<dbReference type="PANTHER" id="PTHR21666">
    <property type="entry name" value="PEPTIDASE-RELATED"/>
    <property type="match status" value="1"/>
</dbReference>
<dbReference type="SUPFAM" id="SSF51261">
    <property type="entry name" value="Duplicated hybrid motif"/>
    <property type="match status" value="1"/>
</dbReference>
<dbReference type="CDD" id="cd00118">
    <property type="entry name" value="LysM"/>
    <property type="match status" value="1"/>
</dbReference>
<dbReference type="CDD" id="cd12797">
    <property type="entry name" value="M23_peptidase"/>
    <property type="match status" value="1"/>
</dbReference>
<evidence type="ECO:0000313" key="6">
    <source>
        <dbReference type="EMBL" id="APH07191.1"/>
    </source>
</evidence>
<dbReference type="AlphaFoldDB" id="A0A1L3MXX1"/>
<dbReference type="KEGG" id="bwh:A9C19_20125"/>
<dbReference type="SMART" id="SM00257">
    <property type="entry name" value="LysM"/>
    <property type="match status" value="1"/>
</dbReference>
<evidence type="ECO:0000256" key="3">
    <source>
        <dbReference type="SAM" id="SignalP"/>
    </source>
</evidence>
<dbReference type="PROSITE" id="PS51109">
    <property type="entry name" value="G5"/>
    <property type="match status" value="1"/>
</dbReference>
<dbReference type="Pfam" id="PF01476">
    <property type="entry name" value="LysM"/>
    <property type="match status" value="1"/>
</dbReference>
<dbReference type="SMART" id="SM01208">
    <property type="entry name" value="G5"/>
    <property type="match status" value="1"/>
</dbReference>
<dbReference type="STRING" id="1547283.A9C19_20125"/>
<feature type="chain" id="PRO_5038937607" evidence="3">
    <location>
        <begin position="30"/>
        <end position="474"/>
    </location>
</feature>
<feature type="domain" description="LysM" evidence="5">
    <location>
        <begin position="215"/>
        <end position="260"/>
    </location>
</feature>
<feature type="compositionally biased region" description="Basic and acidic residues" evidence="2">
    <location>
        <begin position="287"/>
        <end position="301"/>
    </location>
</feature>
<dbReference type="InterPro" id="IPR036779">
    <property type="entry name" value="LysM_dom_sf"/>
</dbReference>
<evidence type="ECO:0000259" key="4">
    <source>
        <dbReference type="PROSITE" id="PS51109"/>
    </source>
</evidence>
<evidence type="ECO:0000256" key="1">
    <source>
        <dbReference type="ARBA" id="ARBA00022729"/>
    </source>
</evidence>
<feature type="signal peptide" evidence="3">
    <location>
        <begin position="1"/>
        <end position="29"/>
    </location>
</feature>
<dbReference type="InterPro" id="IPR011098">
    <property type="entry name" value="G5_dom"/>
</dbReference>
<evidence type="ECO:0000256" key="2">
    <source>
        <dbReference type="SAM" id="MobiDB-lite"/>
    </source>
</evidence>